<keyword evidence="7" id="KW-0627">Porphyrin biosynthesis</keyword>
<proteinExistence type="inferred from homology"/>
<dbReference type="EMBL" id="DPIY01000006">
    <property type="protein sequence ID" value="HCT56951.1"/>
    <property type="molecule type" value="Genomic_DNA"/>
</dbReference>
<evidence type="ECO:0000256" key="5">
    <source>
        <dbReference type="ARBA" id="ARBA00023002"/>
    </source>
</evidence>
<dbReference type="PANTHER" id="PTHR10755:SF0">
    <property type="entry name" value="OXYGEN-DEPENDENT COPROPORPHYRINOGEN-III OXIDASE, MITOCHONDRIAL"/>
    <property type="match status" value="1"/>
</dbReference>
<evidence type="ECO:0000256" key="6">
    <source>
        <dbReference type="ARBA" id="ARBA00023133"/>
    </source>
</evidence>
<dbReference type="GO" id="GO:0006782">
    <property type="term" value="P:protoporphyrinogen IX biosynthetic process"/>
    <property type="evidence" value="ECO:0007669"/>
    <property type="project" value="TreeGrafter"/>
</dbReference>
<evidence type="ECO:0000256" key="7">
    <source>
        <dbReference type="ARBA" id="ARBA00023244"/>
    </source>
</evidence>
<evidence type="ECO:0000313" key="8">
    <source>
        <dbReference type="EMBL" id="HCT56951.1"/>
    </source>
</evidence>
<accession>A0A3D4V775</accession>
<keyword evidence="6" id="KW-0350">Heme biosynthesis</keyword>
<evidence type="ECO:0000313" key="9">
    <source>
        <dbReference type="Proteomes" id="UP000264071"/>
    </source>
</evidence>
<dbReference type="GO" id="GO:0004109">
    <property type="term" value="F:coproporphyrinogen oxidase activity"/>
    <property type="evidence" value="ECO:0007669"/>
    <property type="project" value="UniProtKB-EC"/>
</dbReference>
<organism evidence="8 9">
    <name type="scientific">Gemmatimonas aurantiaca</name>
    <dbReference type="NCBI Taxonomy" id="173480"/>
    <lineage>
        <taxon>Bacteria</taxon>
        <taxon>Pseudomonadati</taxon>
        <taxon>Gemmatimonadota</taxon>
        <taxon>Gemmatimonadia</taxon>
        <taxon>Gemmatimonadales</taxon>
        <taxon>Gemmatimonadaceae</taxon>
        <taxon>Gemmatimonas</taxon>
    </lineage>
</organism>
<dbReference type="Gene3D" id="3.40.1500.10">
    <property type="entry name" value="Coproporphyrinogen III oxidase, aerobic"/>
    <property type="match status" value="1"/>
</dbReference>
<dbReference type="GO" id="GO:0005737">
    <property type="term" value="C:cytoplasm"/>
    <property type="evidence" value="ECO:0007669"/>
    <property type="project" value="TreeGrafter"/>
</dbReference>
<keyword evidence="5" id="KW-0560">Oxidoreductase</keyword>
<dbReference type="Pfam" id="PF01218">
    <property type="entry name" value="Coprogen_oxidas"/>
    <property type="match status" value="1"/>
</dbReference>
<dbReference type="InterPro" id="IPR001260">
    <property type="entry name" value="Coprogen_oxidase_aer"/>
</dbReference>
<comment type="subunit">
    <text evidence="3">Homodimer.</text>
</comment>
<dbReference type="InterPro" id="IPR036406">
    <property type="entry name" value="Coprogen_oxidase_aer_sf"/>
</dbReference>
<comment type="pathway">
    <text evidence="1">Porphyrin-containing compound metabolism; protoporphyrin-IX biosynthesis; protoporphyrinogen-IX from coproporphyrinogen-III (O2 route): step 1/1.</text>
</comment>
<evidence type="ECO:0000256" key="2">
    <source>
        <dbReference type="ARBA" id="ARBA00010644"/>
    </source>
</evidence>
<dbReference type="PANTHER" id="PTHR10755">
    <property type="entry name" value="COPROPORPHYRINOGEN III OXIDASE, MITOCHONDRIAL"/>
    <property type="match status" value="1"/>
</dbReference>
<sequence>MSPESGSSVSDLRRHQIASRMEGLHDELTAFFTRLDEGGTFREDRWERPGGGGGVARVLSDGITFEKAGINRSVVMGVLPDAAAQRLGGVGAATGTTHFFATGVSLVVHPRSPMIPTVHLNVRYFELTDEQGTLTDSWFGGGTDLTPFYPHEDDAHTFHRGLGAMCDRHHATFYDHFKAWCDRYFVNTHRGNEARGVGGIFFDHLRANDPAHGLDAEAVALFVSDVARVLPAAYEPIVTRRRDTTYGEPERTFQLVRRGRYVEFNLVHDRGTTFGLQTNARVESVLMSLPPLAMWQYAPEYAEGSFEARLIAMLAPRDWR</sequence>
<name>A0A3D4V775_9BACT</name>
<dbReference type="EC" id="1.3.3.3" evidence="4"/>
<comment type="similarity">
    <text evidence="2">Belongs to the aerobic coproporphyrinogen-III oxidase family.</text>
</comment>
<reference evidence="8 9" key="1">
    <citation type="journal article" date="2018" name="Nat. Biotechnol.">
        <title>A standardized bacterial taxonomy based on genome phylogeny substantially revises the tree of life.</title>
        <authorList>
            <person name="Parks D.H."/>
            <person name="Chuvochina M."/>
            <person name="Waite D.W."/>
            <person name="Rinke C."/>
            <person name="Skarshewski A."/>
            <person name="Chaumeil P.A."/>
            <person name="Hugenholtz P."/>
        </authorList>
    </citation>
    <scope>NUCLEOTIDE SEQUENCE [LARGE SCALE GENOMIC DNA]</scope>
    <source>
        <strain evidence="8">UBA8844</strain>
    </source>
</reference>
<comment type="caution">
    <text evidence="8">The sequence shown here is derived from an EMBL/GenBank/DDBJ whole genome shotgun (WGS) entry which is preliminary data.</text>
</comment>
<dbReference type="SUPFAM" id="SSF102886">
    <property type="entry name" value="Coproporphyrinogen III oxidase"/>
    <property type="match status" value="1"/>
</dbReference>
<dbReference type="Proteomes" id="UP000264071">
    <property type="component" value="Unassembled WGS sequence"/>
</dbReference>
<protein>
    <recommendedName>
        <fullName evidence="4">coproporphyrinogen oxidase</fullName>
        <ecNumber evidence="4">1.3.3.3</ecNumber>
    </recommendedName>
</protein>
<dbReference type="AlphaFoldDB" id="A0A3D4V775"/>
<evidence type="ECO:0000256" key="1">
    <source>
        <dbReference type="ARBA" id="ARBA00005168"/>
    </source>
</evidence>
<gene>
    <name evidence="8" type="ORF">DGD08_07020</name>
</gene>
<evidence type="ECO:0000256" key="4">
    <source>
        <dbReference type="ARBA" id="ARBA00012869"/>
    </source>
</evidence>
<evidence type="ECO:0000256" key="3">
    <source>
        <dbReference type="ARBA" id="ARBA00011738"/>
    </source>
</evidence>
<dbReference type="NCBIfam" id="NF003727">
    <property type="entry name" value="PRK05330.1"/>
    <property type="match status" value="1"/>
</dbReference>
<dbReference type="PIRSF" id="PIRSF000166">
    <property type="entry name" value="Coproporphyri_ox"/>
    <property type="match status" value="1"/>
</dbReference>
<dbReference type="PRINTS" id="PR00073">
    <property type="entry name" value="COPRGNOXDASE"/>
</dbReference>
<dbReference type="OMA" id="VHANWRY"/>